<gene>
    <name evidence="1" type="ORF">FOZ63_012619</name>
</gene>
<accession>A0A7J6PS02</accession>
<dbReference type="Proteomes" id="UP000553632">
    <property type="component" value="Unassembled WGS sequence"/>
</dbReference>
<comment type="caution">
    <text evidence="1">The sequence shown here is derived from an EMBL/GenBank/DDBJ whole genome shotgun (WGS) entry which is preliminary data.</text>
</comment>
<protein>
    <submittedName>
        <fullName evidence="1">Uncharacterized protein</fullName>
    </submittedName>
</protein>
<organism evidence="1 2">
    <name type="scientific">Perkinsus olseni</name>
    <name type="common">Perkinsus atlanticus</name>
    <dbReference type="NCBI Taxonomy" id="32597"/>
    <lineage>
        <taxon>Eukaryota</taxon>
        <taxon>Sar</taxon>
        <taxon>Alveolata</taxon>
        <taxon>Perkinsozoa</taxon>
        <taxon>Perkinsea</taxon>
        <taxon>Perkinsida</taxon>
        <taxon>Perkinsidae</taxon>
        <taxon>Perkinsus</taxon>
    </lineage>
</organism>
<dbReference type="AlphaFoldDB" id="A0A7J6PS02"/>
<name>A0A7J6PS02_PEROL</name>
<evidence type="ECO:0000313" key="2">
    <source>
        <dbReference type="Proteomes" id="UP000553632"/>
    </source>
</evidence>
<evidence type="ECO:0000313" key="1">
    <source>
        <dbReference type="EMBL" id="KAF4698792.1"/>
    </source>
</evidence>
<dbReference type="PROSITE" id="PS51257">
    <property type="entry name" value="PROKAR_LIPOPROTEIN"/>
    <property type="match status" value="1"/>
</dbReference>
<keyword evidence="2" id="KW-1185">Reference proteome</keyword>
<proteinExistence type="predicted"/>
<sequence>MEHLKAEPISIKALLVPGMAIGCLSYTTIPKMASMLINDLWNLGRSAAMVWKALCSLFRIIRHILKYMWEKLTVVSGATSFDMTYRDLQRHLPDNLSDDIRWNTTGHGEGDSEDSYLHINDCRDGYARRHGGKLTSGYDQGVFPDDDLLDFDNDFDPFHEDYYDNIIDESYCESWDDHNDSDGDSDEDAANAFYIAWFGRCLWRRMADLGHRFTVWVVDTFRSGNKAFPSTLEARLPIILYDKFAEVQNEVTAGRLDPSEFLSDDLRLLAPEVQKRLLLSVVSDARNRMSEISRRSVWLEPYNSWPSTLPSPDAG</sequence>
<reference evidence="1 2" key="1">
    <citation type="submission" date="2020-04" db="EMBL/GenBank/DDBJ databases">
        <title>Perkinsus olseni comparative genomics.</title>
        <authorList>
            <person name="Bogema D.R."/>
        </authorList>
    </citation>
    <scope>NUCLEOTIDE SEQUENCE [LARGE SCALE GENOMIC DNA]</scope>
    <source>
        <strain evidence="1 2">ATCC PRA-207</strain>
    </source>
</reference>
<dbReference type="EMBL" id="JABANO010038294">
    <property type="protein sequence ID" value="KAF4698792.1"/>
    <property type="molecule type" value="Genomic_DNA"/>
</dbReference>